<dbReference type="AlphaFoldDB" id="A0A8C8DMZ1"/>
<evidence type="ECO:0000256" key="1">
    <source>
        <dbReference type="SAM" id="MobiDB-lite"/>
    </source>
</evidence>
<dbReference type="Ensembl" id="ENSOSIT00000018488.1">
    <property type="protein sequence ID" value="ENSOSIP00000017503.1"/>
    <property type="gene ID" value="ENSOSIG00000009560.1"/>
</dbReference>
<dbReference type="Proteomes" id="UP000694383">
    <property type="component" value="Unplaced"/>
</dbReference>
<protein>
    <submittedName>
        <fullName evidence="2">Uncharacterized protein</fullName>
    </submittedName>
</protein>
<feature type="region of interest" description="Disordered" evidence="1">
    <location>
        <begin position="70"/>
        <end position="102"/>
    </location>
</feature>
<accession>A0A8C8DMZ1</accession>
<reference evidence="2" key="2">
    <citation type="submission" date="2025-09" db="UniProtKB">
        <authorList>
            <consortium name="Ensembl"/>
        </authorList>
    </citation>
    <scope>IDENTIFICATION</scope>
</reference>
<sequence length="102" mass="11084">MFPECCHVSHDSLCFSLCLRKSLLENSPGCSPLVASRISSTRSIHPAAAPRLERSHTLSYSTLSPLNQPLCPMGSSIPGNPSHHSSPVRPLPRRILPSSQTR</sequence>
<evidence type="ECO:0000313" key="3">
    <source>
        <dbReference type="Proteomes" id="UP000694383"/>
    </source>
</evidence>
<organism evidence="2 3">
    <name type="scientific">Oryzias sinensis</name>
    <name type="common">Chinese medaka</name>
    <dbReference type="NCBI Taxonomy" id="183150"/>
    <lineage>
        <taxon>Eukaryota</taxon>
        <taxon>Metazoa</taxon>
        <taxon>Chordata</taxon>
        <taxon>Craniata</taxon>
        <taxon>Vertebrata</taxon>
        <taxon>Euteleostomi</taxon>
        <taxon>Actinopterygii</taxon>
        <taxon>Neopterygii</taxon>
        <taxon>Teleostei</taxon>
        <taxon>Neoteleostei</taxon>
        <taxon>Acanthomorphata</taxon>
        <taxon>Ovalentaria</taxon>
        <taxon>Atherinomorphae</taxon>
        <taxon>Beloniformes</taxon>
        <taxon>Adrianichthyidae</taxon>
        <taxon>Oryziinae</taxon>
        <taxon>Oryzias</taxon>
    </lineage>
</organism>
<proteinExistence type="predicted"/>
<reference evidence="2" key="1">
    <citation type="submission" date="2025-08" db="UniProtKB">
        <authorList>
            <consortium name="Ensembl"/>
        </authorList>
    </citation>
    <scope>IDENTIFICATION</scope>
</reference>
<keyword evidence="3" id="KW-1185">Reference proteome</keyword>
<name>A0A8C8DMZ1_9TELE</name>
<evidence type="ECO:0000313" key="2">
    <source>
        <dbReference type="Ensembl" id="ENSOSIP00000017503.1"/>
    </source>
</evidence>